<accession>A0ABS1IXS6</accession>
<comment type="caution">
    <text evidence="2">The sequence shown here is derived from an EMBL/GenBank/DDBJ whole genome shotgun (WGS) entry which is preliminary data.</text>
</comment>
<gene>
    <name evidence="2" type="ORF">JJN12_02700</name>
</gene>
<reference evidence="2 3" key="1">
    <citation type="submission" date="2021-01" db="EMBL/GenBank/DDBJ databases">
        <title>Isolation and description of Catonella massiliensis sp. nov., a novel Catonella species, isolated from a stable periodontitis subject.</title>
        <authorList>
            <person name="Antezack A."/>
            <person name="Boxberger M."/>
            <person name="La Scola B."/>
            <person name="Monnet-Corti V."/>
        </authorList>
    </citation>
    <scope>NUCLEOTIDE SEQUENCE [LARGE SCALE GENOMIC DNA]</scope>
    <source>
        <strain evidence="2 3">Marseille-Q4567</strain>
    </source>
</reference>
<dbReference type="Proteomes" id="UP000604730">
    <property type="component" value="Unassembled WGS sequence"/>
</dbReference>
<dbReference type="Pfam" id="PF07238">
    <property type="entry name" value="PilZ"/>
    <property type="match status" value="1"/>
</dbReference>
<dbReference type="RefSeq" id="WP_208428254.1">
    <property type="nucleotide sequence ID" value="NZ_JAEPRJ010000001.1"/>
</dbReference>
<dbReference type="SUPFAM" id="SSF141371">
    <property type="entry name" value="PilZ domain-like"/>
    <property type="match status" value="1"/>
</dbReference>
<dbReference type="EMBL" id="JAEPRJ010000001">
    <property type="protein sequence ID" value="MBK5896696.1"/>
    <property type="molecule type" value="Genomic_DNA"/>
</dbReference>
<sequence>MDAINTGVININELLPGAMISLTARKGDKSYRFESFVLEFQEKEDLDYIKTLKGDYVIVEPIRVEDKIIKFAAEGVSYFLIGNHKEKPYLFEKVFVDKINLPLYGTAHIIRSEVEGKRFNRRDYFRLWLGQHCNIALRGSKAQHDAMVKDISSTGVGLIVKKEYEVNVGDAIEIQFNFEKYNEQKEDYTFSLHTLLGEVVRVVDKNEKANLVGCKLTEGQEEVSKFIAQRQRERNRVGRKTNDLISMFVGKDSNEND</sequence>
<dbReference type="InterPro" id="IPR009875">
    <property type="entry name" value="PilZ_domain"/>
</dbReference>
<evidence type="ECO:0000313" key="3">
    <source>
        <dbReference type="Proteomes" id="UP000604730"/>
    </source>
</evidence>
<feature type="domain" description="PilZ" evidence="1">
    <location>
        <begin position="120"/>
        <end position="222"/>
    </location>
</feature>
<evidence type="ECO:0000259" key="1">
    <source>
        <dbReference type="Pfam" id="PF07238"/>
    </source>
</evidence>
<name>A0ABS1IXS6_9FIRM</name>
<keyword evidence="3" id="KW-1185">Reference proteome</keyword>
<organism evidence="2 3">
    <name type="scientific">Catonella massiliensis</name>
    <dbReference type="NCBI Taxonomy" id="2799636"/>
    <lineage>
        <taxon>Bacteria</taxon>
        <taxon>Bacillati</taxon>
        <taxon>Bacillota</taxon>
        <taxon>Clostridia</taxon>
        <taxon>Lachnospirales</taxon>
        <taxon>Lachnospiraceae</taxon>
        <taxon>Catonella</taxon>
    </lineage>
</organism>
<dbReference type="Gene3D" id="2.40.10.220">
    <property type="entry name" value="predicted glycosyltransferase like domains"/>
    <property type="match status" value="1"/>
</dbReference>
<evidence type="ECO:0000313" key="2">
    <source>
        <dbReference type="EMBL" id="MBK5896696.1"/>
    </source>
</evidence>
<protein>
    <submittedName>
        <fullName evidence="2">PilZ domain-containing protein</fullName>
    </submittedName>
</protein>
<proteinExistence type="predicted"/>